<gene>
    <name evidence="1" type="ORF">L916_06238</name>
</gene>
<feature type="non-terminal residue" evidence="1">
    <location>
        <position position="1"/>
    </location>
</feature>
<protein>
    <submittedName>
        <fullName evidence="1">Uncharacterized protein</fullName>
    </submittedName>
</protein>
<dbReference type="AlphaFoldDB" id="W2JC71"/>
<proteinExistence type="predicted"/>
<evidence type="ECO:0000313" key="1">
    <source>
        <dbReference type="EMBL" id="ETL43168.1"/>
    </source>
</evidence>
<reference evidence="1 2" key="1">
    <citation type="submission" date="2013-11" db="EMBL/GenBank/DDBJ databases">
        <title>The Genome Sequence of Phytophthora parasitica CJ05E6.</title>
        <authorList>
            <consortium name="The Broad Institute Genomics Platform"/>
            <person name="Russ C."/>
            <person name="Tyler B."/>
            <person name="Panabieres F."/>
            <person name="Shan W."/>
            <person name="Tripathy S."/>
            <person name="Grunwald N."/>
            <person name="Machado M."/>
            <person name="Johnson C.S."/>
            <person name="Arredondo F."/>
            <person name="Hong C."/>
            <person name="Coffey M."/>
            <person name="Young S.K."/>
            <person name="Zeng Q."/>
            <person name="Gargeya S."/>
            <person name="Fitzgerald M."/>
            <person name="Abouelleil A."/>
            <person name="Alvarado L."/>
            <person name="Chapman S.B."/>
            <person name="Gainer-Dewar J."/>
            <person name="Goldberg J."/>
            <person name="Griggs A."/>
            <person name="Gujja S."/>
            <person name="Hansen M."/>
            <person name="Howarth C."/>
            <person name="Imamovic A."/>
            <person name="Ireland A."/>
            <person name="Larimer J."/>
            <person name="McCowan C."/>
            <person name="Murphy C."/>
            <person name="Pearson M."/>
            <person name="Poon T.W."/>
            <person name="Priest M."/>
            <person name="Roberts A."/>
            <person name="Saif S."/>
            <person name="Shea T."/>
            <person name="Sykes S."/>
            <person name="Wortman J."/>
            <person name="Nusbaum C."/>
            <person name="Birren B."/>
        </authorList>
    </citation>
    <scope>NUCLEOTIDE SEQUENCE [LARGE SCALE GENOMIC DNA]</scope>
    <source>
        <strain evidence="1 2">CJ05E6</strain>
    </source>
</reference>
<name>W2JC71_PHYNI</name>
<accession>W2JC71</accession>
<sequence length="50" mass="5025">VAAAGLAVVVGVPSLLIRGKWSAVRNSALAVGAGAAACYGSDKWAEKKRK</sequence>
<organism evidence="1 2">
    <name type="scientific">Phytophthora nicotianae</name>
    <name type="common">Potato buckeye rot agent</name>
    <name type="synonym">Phytophthora parasitica</name>
    <dbReference type="NCBI Taxonomy" id="4792"/>
    <lineage>
        <taxon>Eukaryota</taxon>
        <taxon>Sar</taxon>
        <taxon>Stramenopiles</taxon>
        <taxon>Oomycota</taxon>
        <taxon>Peronosporomycetes</taxon>
        <taxon>Peronosporales</taxon>
        <taxon>Peronosporaceae</taxon>
        <taxon>Phytophthora</taxon>
    </lineage>
</organism>
<dbReference type="Proteomes" id="UP000053864">
    <property type="component" value="Unassembled WGS sequence"/>
</dbReference>
<dbReference type="EMBL" id="KI672211">
    <property type="protein sequence ID" value="ETL43168.1"/>
    <property type="molecule type" value="Genomic_DNA"/>
</dbReference>
<evidence type="ECO:0000313" key="2">
    <source>
        <dbReference type="Proteomes" id="UP000053864"/>
    </source>
</evidence>